<dbReference type="KEGG" id="ptes:JQU52_09615"/>
<protein>
    <submittedName>
        <fullName evidence="1">GAF domain-containing protein</fullName>
    </submittedName>
</protein>
<organism evidence="1 2">
    <name type="scientific">Paralysiella testudinis</name>
    <dbReference type="NCBI Taxonomy" id="2809020"/>
    <lineage>
        <taxon>Bacteria</taxon>
        <taxon>Pseudomonadati</taxon>
        <taxon>Pseudomonadota</taxon>
        <taxon>Betaproteobacteria</taxon>
        <taxon>Neisseriales</taxon>
        <taxon>Neisseriaceae</taxon>
        <taxon>Paralysiella</taxon>
    </lineage>
</organism>
<sequence>MIKAAIADYLDTQGLKLPADEVHMACLTAQTVINMAAAEIEHSLLWYGAENGIALADELPENPDNHALLRQLYLALDSLYSRCANTDAAVERAAIYLLLPANVPQHGGQLLRLVAQGQPLEALLPVDEAACWHHIASRSAETGWLNQVDDVAQWLALGELQGEQHRRSHSQLALPIYGQDGRVLGVVYAEAARPNAFDNDNLAQWVGLALALLPLLQQLHSQWQPPPQPSTEENHDQ</sequence>
<dbReference type="Proteomes" id="UP000653156">
    <property type="component" value="Chromosome"/>
</dbReference>
<dbReference type="EMBL" id="CP069798">
    <property type="protein sequence ID" value="QRQ80989.1"/>
    <property type="molecule type" value="Genomic_DNA"/>
</dbReference>
<accession>A0A892ZJA2</accession>
<reference evidence="1" key="1">
    <citation type="submission" date="2021-02" db="EMBL/GenBank/DDBJ databases">
        <title>Neisseriaceae sp. 26B isolated from the cloaca of a Common Toad-headed Turtle (Mesoclemmys nasuta).</title>
        <authorList>
            <person name="Spergser J."/>
            <person name="Busse H.-J."/>
        </authorList>
    </citation>
    <scope>NUCLEOTIDE SEQUENCE</scope>
    <source>
        <strain evidence="1">26B</strain>
    </source>
</reference>
<name>A0A892ZJA2_9NEIS</name>
<dbReference type="InterPro" id="IPR029016">
    <property type="entry name" value="GAF-like_dom_sf"/>
</dbReference>
<dbReference type="Gene3D" id="3.30.450.40">
    <property type="match status" value="1"/>
</dbReference>
<evidence type="ECO:0000313" key="1">
    <source>
        <dbReference type="EMBL" id="QRQ80989.1"/>
    </source>
</evidence>
<dbReference type="RefSeq" id="WP_230338271.1">
    <property type="nucleotide sequence ID" value="NZ_CP069798.1"/>
</dbReference>
<proteinExistence type="predicted"/>
<evidence type="ECO:0000313" key="2">
    <source>
        <dbReference type="Proteomes" id="UP000653156"/>
    </source>
</evidence>
<gene>
    <name evidence="1" type="ORF">JQU52_09615</name>
</gene>
<dbReference type="AlphaFoldDB" id="A0A892ZJA2"/>
<dbReference type="SUPFAM" id="SSF55781">
    <property type="entry name" value="GAF domain-like"/>
    <property type="match status" value="1"/>
</dbReference>
<keyword evidence="2" id="KW-1185">Reference proteome</keyword>